<evidence type="ECO:0000313" key="2">
    <source>
        <dbReference type="Proteomes" id="UP000198796"/>
    </source>
</evidence>
<dbReference type="STRING" id="871651.SAMN05421688_3426"/>
<protein>
    <submittedName>
        <fullName evidence="1">Glycosyl transferase family 2</fullName>
    </submittedName>
</protein>
<dbReference type="OrthoDB" id="7203640at2"/>
<evidence type="ECO:0000313" key="1">
    <source>
        <dbReference type="EMBL" id="SFB17712.1"/>
    </source>
</evidence>
<keyword evidence="1" id="KW-0808">Transferase</keyword>
<sequence length="351" mass="38554">MESVHEQGGGTADGHANRAELKGTRMADSSWSVALTVREPAPLVLANVAWHLGQGAREVRVFLDDPGDPVAPELEAIPGCIVTRCDEGHWAKRGGRNQMQTRRQVYNATLAYQETTANWLIHLDADEFLYQKTPLADELGHLAELPGYLHLDVRERFYEAGHQAQDIFAGGFRCPSRGIPVFDRALFRDLSPWLAKGLAGHAAGKAIVPTGRPWRVGIHAPKYGQRRKENRLAGLPSGSSVILHFDGLTRDHWIGKLQRYAGLDIEDVNRIAAPHRRAQIAMAREFGGDHEALGAFHDRLKCLNADEVARMRDLGLIDDIAFNPAPVIASVLGERTPDLSAAAFDRALGTP</sequence>
<proteinExistence type="predicted"/>
<dbReference type="Pfam" id="PF13704">
    <property type="entry name" value="Glyco_tranf_2_4"/>
    <property type="match status" value="1"/>
</dbReference>
<accession>A0A1I0YX09</accession>
<dbReference type="RefSeq" id="WP_092066940.1">
    <property type="nucleotide sequence ID" value="NZ_FOJU01000009.1"/>
</dbReference>
<dbReference type="Proteomes" id="UP000198796">
    <property type="component" value="Unassembled WGS sequence"/>
</dbReference>
<dbReference type="GO" id="GO:0016740">
    <property type="term" value="F:transferase activity"/>
    <property type="evidence" value="ECO:0007669"/>
    <property type="project" value="UniProtKB-KW"/>
</dbReference>
<reference evidence="1 2" key="1">
    <citation type="submission" date="2016-10" db="EMBL/GenBank/DDBJ databases">
        <authorList>
            <person name="de Groot N.N."/>
        </authorList>
    </citation>
    <scope>NUCLEOTIDE SEQUENCE [LARGE SCALE GENOMIC DNA]</scope>
    <source>
        <strain evidence="1 2">DSM 29316</strain>
    </source>
</reference>
<organism evidence="1 2">
    <name type="scientific">Poseidonocella pacifica</name>
    <dbReference type="NCBI Taxonomy" id="871651"/>
    <lineage>
        <taxon>Bacteria</taxon>
        <taxon>Pseudomonadati</taxon>
        <taxon>Pseudomonadota</taxon>
        <taxon>Alphaproteobacteria</taxon>
        <taxon>Rhodobacterales</taxon>
        <taxon>Roseobacteraceae</taxon>
        <taxon>Poseidonocella</taxon>
    </lineage>
</organism>
<dbReference type="EMBL" id="FOJU01000009">
    <property type="protein sequence ID" value="SFB17712.1"/>
    <property type="molecule type" value="Genomic_DNA"/>
</dbReference>
<gene>
    <name evidence="1" type="ORF">SAMN05421688_3426</name>
</gene>
<dbReference type="AlphaFoldDB" id="A0A1I0YX09"/>
<keyword evidence="2" id="KW-1185">Reference proteome</keyword>
<name>A0A1I0YX09_9RHOB</name>